<accession>A0ABS7DGC4</accession>
<dbReference type="RefSeq" id="WP_219937577.1">
    <property type="nucleotide sequence ID" value="NZ_JAGFNY010000015.1"/>
</dbReference>
<feature type="compositionally biased region" description="Basic and acidic residues" evidence="1">
    <location>
        <begin position="97"/>
        <end position="106"/>
    </location>
</feature>
<proteinExistence type="predicted"/>
<reference evidence="2 3" key="1">
    <citation type="submission" date="2021-03" db="EMBL/GenBank/DDBJ databases">
        <title>Succinivibrio sp. nov. isolated from feces of cow.</title>
        <authorList>
            <person name="Choi J.-Y."/>
        </authorList>
    </citation>
    <scope>NUCLEOTIDE SEQUENCE [LARGE SCALE GENOMIC DNA]</scope>
    <source>
        <strain evidence="2 3">AGMB01872</strain>
    </source>
</reference>
<protein>
    <submittedName>
        <fullName evidence="2">Uncharacterized protein</fullName>
    </submittedName>
</protein>
<evidence type="ECO:0000313" key="3">
    <source>
        <dbReference type="Proteomes" id="UP000731465"/>
    </source>
</evidence>
<keyword evidence="3" id="KW-1185">Reference proteome</keyword>
<sequence>MNCISILSLNMIASATEKKVCTVNNDNQTISQSKESFSSFYSDSIARSRDVLASCTTRACYEQNVDDLEDIKKTDDLKDEYCMNENELDDNLTGSKNSDKDNKDNDSQYSSDSGTDLKNSLDDLICSDELLDTLNQNSDELNVDVLDNMPIVLESTKLTPVSSKVSVLIDNMIDSLTRSKISNALNERNNISSKIGSLSYLNSELTKQLNNVSSADSNNNNYKIVYQIYFIYLVTLKELSTLKQTKERFNYKEQKKKAENRIKRRQLADKEAFLDFQKGFMQFD</sequence>
<comment type="caution">
    <text evidence="2">The sequence shown here is derived from an EMBL/GenBank/DDBJ whole genome shotgun (WGS) entry which is preliminary data.</text>
</comment>
<evidence type="ECO:0000256" key="1">
    <source>
        <dbReference type="SAM" id="MobiDB-lite"/>
    </source>
</evidence>
<name>A0ABS7DGC4_9GAMM</name>
<dbReference type="Proteomes" id="UP000731465">
    <property type="component" value="Unassembled WGS sequence"/>
</dbReference>
<feature type="region of interest" description="Disordered" evidence="1">
    <location>
        <begin position="88"/>
        <end position="115"/>
    </location>
</feature>
<dbReference type="EMBL" id="JAGFNY010000015">
    <property type="protein sequence ID" value="MBW7570356.1"/>
    <property type="molecule type" value="Genomic_DNA"/>
</dbReference>
<organism evidence="2 3">
    <name type="scientific">Succinivibrio faecicola</name>
    <dbReference type="NCBI Taxonomy" id="2820300"/>
    <lineage>
        <taxon>Bacteria</taxon>
        <taxon>Pseudomonadati</taxon>
        <taxon>Pseudomonadota</taxon>
        <taxon>Gammaproteobacteria</taxon>
        <taxon>Aeromonadales</taxon>
        <taxon>Succinivibrionaceae</taxon>
        <taxon>Succinivibrio</taxon>
    </lineage>
</organism>
<gene>
    <name evidence="2" type="ORF">J5V48_05545</name>
</gene>
<evidence type="ECO:0000313" key="2">
    <source>
        <dbReference type="EMBL" id="MBW7570356.1"/>
    </source>
</evidence>